<proteinExistence type="predicted"/>
<feature type="region of interest" description="Disordered" evidence="1">
    <location>
        <begin position="1"/>
        <end position="25"/>
    </location>
</feature>
<comment type="caution">
    <text evidence="2">The sequence shown here is derived from an EMBL/GenBank/DDBJ whole genome shotgun (WGS) entry which is preliminary data.</text>
</comment>
<dbReference type="Proteomes" id="UP001634393">
    <property type="component" value="Unassembled WGS sequence"/>
</dbReference>
<dbReference type="InterPro" id="IPR036910">
    <property type="entry name" value="HMG_box_dom_sf"/>
</dbReference>
<dbReference type="EMBL" id="JBJXBP010000003">
    <property type="protein sequence ID" value="KAL3838911.1"/>
    <property type="molecule type" value="Genomic_DNA"/>
</dbReference>
<reference evidence="2 3" key="1">
    <citation type="submission" date="2024-12" db="EMBL/GenBank/DDBJ databases">
        <title>The unique morphological basis and parallel evolutionary history of personate flowers in Penstemon.</title>
        <authorList>
            <person name="Depatie T.H."/>
            <person name="Wessinger C.A."/>
        </authorList>
    </citation>
    <scope>NUCLEOTIDE SEQUENCE [LARGE SCALE GENOMIC DNA]</scope>
    <source>
        <strain evidence="2">WTNN_2</strain>
        <tissue evidence="2">Leaf</tissue>
    </source>
</reference>
<dbReference type="AlphaFoldDB" id="A0ABD3TP95"/>
<accession>A0ABD3TP95</accession>
<gene>
    <name evidence="2" type="ORF">ACJIZ3_023502</name>
</gene>
<feature type="compositionally biased region" description="Polar residues" evidence="1">
    <location>
        <begin position="1"/>
        <end position="10"/>
    </location>
</feature>
<keyword evidence="3" id="KW-1185">Reference proteome</keyword>
<dbReference type="Gene3D" id="1.10.30.10">
    <property type="entry name" value="High mobility group box domain"/>
    <property type="match status" value="1"/>
</dbReference>
<evidence type="ECO:0000256" key="1">
    <source>
        <dbReference type="SAM" id="MobiDB-lite"/>
    </source>
</evidence>
<organism evidence="2 3">
    <name type="scientific">Penstemon smallii</name>
    <dbReference type="NCBI Taxonomy" id="265156"/>
    <lineage>
        <taxon>Eukaryota</taxon>
        <taxon>Viridiplantae</taxon>
        <taxon>Streptophyta</taxon>
        <taxon>Embryophyta</taxon>
        <taxon>Tracheophyta</taxon>
        <taxon>Spermatophyta</taxon>
        <taxon>Magnoliopsida</taxon>
        <taxon>eudicotyledons</taxon>
        <taxon>Gunneridae</taxon>
        <taxon>Pentapetalae</taxon>
        <taxon>asterids</taxon>
        <taxon>lamiids</taxon>
        <taxon>Lamiales</taxon>
        <taxon>Plantaginaceae</taxon>
        <taxon>Cheloneae</taxon>
        <taxon>Penstemon</taxon>
    </lineage>
</organism>
<dbReference type="PANTHER" id="PTHR34835:SF34">
    <property type="entry name" value="OS08G0555500 PROTEIN"/>
    <property type="match status" value="1"/>
</dbReference>
<evidence type="ECO:0000313" key="2">
    <source>
        <dbReference type="EMBL" id="KAL3838911.1"/>
    </source>
</evidence>
<dbReference type="SUPFAM" id="SSF47095">
    <property type="entry name" value="HMG-box"/>
    <property type="match status" value="1"/>
</dbReference>
<dbReference type="PANTHER" id="PTHR34835">
    <property type="entry name" value="OS07G0283600 PROTEIN-RELATED"/>
    <property type="match status" value="1"/>
</dbReference>
<evidence type="ECO:0000313" key="3">
    <source>
        <dbReference type="Proteomes" id="UP001634393"/>
    </source>
</evidence>
<sequence>MTYSITGQQKTRSKRRKSSVVNSRNVRAKYEDEKVKRPGSTWIWFYKHEREKMKSSNIDGGNDLNTIGEKDLMEEKYHSLSDSEKLPLNKINNDKKCNVQGVQRKDTICTRMSVIGAYDVVSKLTEEQKDFMRLIGLDGILELRPFKICRELCLYLVNEFDGDTCVLNINGRKINVTPSDISHVLGLKDHGVRVSTCVPSNDTAVDSNYLKLNKLKDDLLNMEDADEQFKRKFALYMLGWISVLLYIDMDINKLAEINLAHLVFDCLVQGIRERQQTKNMYVRGCLAFFMVSIIYI</sequence>
<name>A0ABD3TP95_9LAMI</name>
<protein>
    <submittedName>
        <fullName evidence="2">Uncharacterized protein</fullName>
    </submittedName>
</protein>